<accession>A0ABR3UZW8</accession>
<keyword evidence="3" id="KW-1185">Reference proteome</keyword>
<name>A0ABR3UZW8_9PEZI</name>
<dbReference type="Proteomes" id="UP001586593">
    <property type="component" value="Unassembled WGS sequence"/>
</dbReference>
<proteinExistence type="predicted"/>
<comment type="caution">
    <text evidence="2">The sequence shown here is derived from an EMBL/GenBank/DDBJ whole genome shotgun (WGS) entry which is preliminary data.</text>
</comment>
<organism evidence="2 3">
    <name type="scientific">Phialemonium thermophilum</name>
    <dbReference type="NCBI Taxonomy" id="223376"/>
    <lineage>
        <taxon>Eukaryota</taxon>
        <taxon>Fungi</taxon>
        <taxon>Dikarya</taxon>
        <taxon>Ascomycota</taxon>
        <taxon>Pezizomycotina</taxon>
        <taxon>Sordariomycetes</taxon>
        <taxon>Sordariomycetidae</taxon>
        <taxon>Cephalothecales</taxon>
        <taxon>Cephalothecaceae</taxon>
        <taxon>Phialemonium</taxon>
    </lineage>
</organism>
<sequence length="156" mass="15949">MAAASAGAGACRRDARNRPSAKRLRVSSGTDSPPRAGTISCRSLRNAAMSKSWSSATSLQPGGGGVLSHDAPLSRMPLAAVTTTSQISRNTAGSMGTVRMCGSVASRMSSSSEVASRQGCCCCCCCWRALVTTGKPYLSTMGWASADRAAARAPVL</sequence>
<evidence type="ECO:0000313" key="2">
    <source>
        <dbReference type="EMBL" id="KAL1835138.1"/>
    </source>
</evidence>
<evidence type="ECO:0000313" key="3">
    <source>
        <dbReference type="Proteomes" id="UP001586593"/>
    </source>
</evidence>
<reference evidence="2 3" key="1">
    <citation type="journal article" date="2024" name="Commun. Biol.">
        <title>Comparative genomic analysis of thermophilic fungi reveals convergent evolutionary adaptations and gene losses.</title>
        <authorList>
            <person name="Steindorff A.S."/>
            <person name="Aguilar-Pontes M.V."/>
            <person name="Robinson A.J."/>
            <person name="Andreopoulos B."/>
            <person name="LaButti K."/>
            <person name="Kuo A."/>
            <person name="Mondo S."/>
            <person name="Riley R."/>
            <person name="Otillar R."/>
            <person name="Haridas S."/>
            <person name="Lipzen A."/>
            <person name="Grimwood J."/>
            <person name="Schmutz J."/>
            <person name="Clum A."/>
            <person name="Reid I.D."/>
            <person name="Moisan M.C."/>
            <person name="Butler G."/>
            <person name="Nguyen T.T.M."/>
            <person name="Dewar K."/>
            <person name="Conant G."/>
            <person name="Drula E."/>
            <person name="Henrissat B."/>
            <person name="Hansel C."/>
            <person name="Singer S."/>
            <person name="Hutchinson M.I."/>
            <person name="de Vries R.P."/>
            <person name="Natvig D.O."/>
            <person name="Powell A.J."/>
            <person name="Tsang A."/>
            <person name="Grigoriev I.V."/>
        </authorList>
    </citation>
    <scope>NUCLEOTIDE SEQUENCE [LARGE SCALE GENOMIC DNA]</scope>
    <source>
        <strain evidence="2 3">ATCC 24622</strain>
    </source>
</reference>
<feature type="region of interest" description="Disordered" evidence="1">
    <location>
        <begin position="1"/>
        <end position="39"/>
    </location>
</feature>
<gene>
    <name evidence="2" type="ORF">VTK73DRAFT_6179</name>
</gene>
<feature type="compositionally biased region" description="Low complexity" evidence="1">
    <location>
        <begin position="1"/>
        <end position="10"/>
    </location>
</feature>
<protein>
    <submittedName>
        <fullName evidence="2">Uncharacterized protein</fullName>
    </submittedName>
</protein>
<evidence type="ECO:0000256" key="1">
    <source>
        <dbReference type="SAM" id="MobiDB-lite"/>
    </source>
</evidence>
<dbReference type="EMBL" id="JAZHXJ010003479">
    <property type="protein sequence ID" value="KAL1835138.1"/>
    <property type="molecule type" value="Genomic_DNA"/>
</dbReference>